<dbReference type="OMA" id="CEYHIDE"/>
<feature type="signal peptide" evidence="2">
    <location>
        <begin position="1"/>
        <end position="18"/>
    </location>
</feature>
<evidence type="ECO:0000313" key="5">
    <source>
        <dbReference type="Proteomes" id="UP000827892"/>
    </source>
</evidence>
<protein>
    <recommendedName>
        <fullName evidence="3">CX domain-containing protein</fullName>
    </recommendedName>
</protein>
<evidence type="ECO:0000256" key="1">
    <source>
        <dbReference type="SAM" id="Phobius"/>
    </source>
</evidence>
<dbReference type="AlphaFoldDB" id="A0AAE9AAA6"/>
<sequence>MKSALWFLFALLMVGCLCQISPHRGPRMSNTFRFSTYTREAKVHIFRSTKSSVIVAPSLPIRFNDINYYWYGNYVFDDSHPLKCEYDIDESDHEFISVVHKDGSKPQSLQYGCLNYEQCCGLECCGDIRTSTVTMCIVFLIFLGLCVAVSKYNAYVNSRRESVSMNAIRLPRKPRAKKNAEIHEV</sequence>
<keyword evidence="2" id="KW-0732">Signal</keyword>
<dbReference type="Proteomes" id="UP000827892">
    <property type="component" value="Chromosome V"/>
</dbReference>
<feature type="domain" description="CX" evidence="3">
    <location>
        <begin position="68"/>
        <end position="125"/>
    </location>
</feature>
<organism evidence="4 5">
    <name type="scientific">Caenorhabditis briggsae</name>
    <dbReference type="NCBI Taxonomy" id="6238"/>
    <lineage>
        <taxon>Eukaryota</taxon>
        <taxon>Metazoa</taxon>
        <taxon>Ecdysozoa</taxon>
        <taxon>Nematoda</taxon>
        <taxon>Chromadorea</taxon>
        <taxon>Rhabditida</taxon>
        <taxon>Rhabditina</taxon>
        <taxon>Rhabditomorpha</taxon>
        <taxon>Rhabditoidea</taxon>
        <taxon>Rhabditidae</taxon>
        <taxon>Peloderinae</taxon>
        <taxon>Caenorhabditis</taxon>
    </lineage>
</organism>
<proteinExistence type="predicted"/>
<feature type="chain" id="PRO_5042206110" description="CX domain-containing protein" evidence="2">
    <location>
        <begin position="19"/>
        <end position="185"/>
    </location>
</feature>
<evidence type="ECO:0000259" key="3">
    <source>
        <dbReference type="Pfam" id="PF01705"/>
    </source>
</evidence>
<evidence type="ECO:0000313" key="4">
    <source>
        <dbReference type="EMBL" id="ULT90668.1"/>
    </source>
</evidence>
<dbReference type="PROSITE" id="PS51257">
    <property type="entry name" value="PROKAR_LIPOPROTEIN"/>
    <property type="match status" value="1"/>
</dbReference>
<dbReference type="KEGG" id="cbr:CBG_19197"/>
<dbReference type="PANTHER" id="PTHR47520">
    <property type="entry name" value="CX DOMAIN-CONTAINING PROTEIN-RELATED"/>
    <property type="match status" value="1"/>
</dbReference>
<gene>
    <name evidence="4" type="ORF">L3Y34_008769</name>
</gene>
<keyword evidence="1" id="KW-1133">Transmembrane helix</keyword>
<keyword evidence="1" id="KW-0812">Transmembrane</keyword>
<name>A0AAE9AAA6_CAEBR</name>
<dbReference type="InterPro" id="IPR002619">
    <property type="entry name" value="CX"/>
</dbReference>
<accession>A0AAE9AAA6</accession>
<keyword evidence="1" id="KW-0472">Membrane</keyword>
<dbReference type="EMBL" id="CP090895">
    <property type="protein sequence ID" value="ULT90668.1"/>
    <property type="molecule type" value="Genomic_DNA"/>
</dbReference>
<dbReference type="PANTHER" id="PTHR47520:SF1">
    <property type="entry name" value="CX DOMAIN-CONTAINING PROTEIN"/>
    <property type="match status" value="1"/>
</dbReference>
<feature type="transmembrane region" description="Helical" evidence="1">
    <location>
        <begin position="132"/>
        <end position="150"/>
    </location>
</feature>
<reference evidence="4 5" key="1">
    <citation type="submission" date="2022-02" db="EMBL/GenBank/DDBJ databases">
        <title>Chromosome-level reference genomes for two strains of Caenorhabditis briggsae: an improved platform for comparative genomics.</title>
        <authorList>
            <person name="Stevens L."/>
            <person name="Andersen E.C."/>
        </authorList>
    </citation>
    <scope>NUCLEOTIDE SEQUENCE [LARGE SCALE GENOMIC DNA]</scope>
    <source>
        <strain evidence="4">QX1410_ONT</strain>
        <tissue evidence="4">Whole-organism</tissue>
    </source>
</reference>
<evidence type="ECO:0000256" key="2">
    <source>
        <dbReference type="SAM" id="SignalP"/>
    </source>
</evidence>
<dbReference type="Pfam" id="PF01705">
    <property type="entry name" value="CX"/>
    <property type="match status" value="1"/>
</dbReference>